<dbReference type="PROSITE" id="PS00108">
    <property type="entry name" value="PROTEIN_KINASE_ST"/>
    <property type="match status" value="1"/>
</dbReference>
<keyword evidence="3" id="KW-1185">Reference proteome</keyword>
<dbReference type="Proteomes" id="UP001235939">
    <property type="component" value="Chromosome 07"/>
</dbReference>
<dbReference type="PANTHER" id="PTHR44167">
    <property type="entry name" value="OVARIAN-SPECIFIC SERINE/THREONINE-PROTEIN KINASE LOK-RELATED"/>
    <property type="match status" value="1"/>
</dbReference>
<sequence length="297" mass="34248">MEITNSKYTYVKKIESGSFATVYKAILKSNRMEQFAIKINKKPAINEIKMLKQSEGKYVVKCFEDFITEESKHIIVMEYCPLDLFSFLDYGIGKKITLEETRHIWWQIATGIKHLHDLGIIHRDVKPENILISSNGDCKLADFGFARELYNDKLLETVFGTVAYNAPEKLYGLSNYDYKVDTWSMGMTFANLYADDDIIKSTNSKEAIKVLERIFGKSKVRQAIDPNLTCSETTANLKVFKKIPRVARALVLELLECNRIKRLSAEQCLSHKFFSGQRNPPIRHIKKILELKEKSNQ</sequence>
<reference evidence="2 3" key="1">
    <citation type="submission" date="2022-01" db="EMBL/GenBank/DDBJ databases">
        <title>A chromosomal length assembly of Cordylochernes scorpioides.</title>
        <authorList>
            <person name="Zeh D."/>
            <person name="Zeh J."/>
        </authorList>
    </citation>
    <scope>NUCLEOTIDE SEQUENCE [LARGE SCALE GENOMIC DNA]</scope>
    <source>
        <strain evidence="2">IN4F17</strain>
        <tissue evidence="2">Whole Body</tissue>
    </source>
</reference>
<dbReference type="InterPro" id="IPR011009">
    <property type="entry name" value="Kinase-like_dom_sf"/>
</dbReference>
<feature type="domain" description="Protein kinase" evidence="1">
    <location>
        <begin position="8"/>
        <end position="274"/>
    </location>
</feature>
<dbReference type="EMBL" id="CP092869">
    <property type="protein sequence ID" value="UYV69681.1"/>
    <property type="molecule type" value="Genomic_DNA"/>
</dbReference>
<dbReference type="SMART" id="SM00220">
    <property type="entry name" value="S_TKc"/>
    <property type="match status" value="1"/>
</dbReference>
<accession>A0ABY6KLE2</accession>
<protein>
    <submittedName>
        <fullName evidence="2">CDK5</fullName>
    </submittedName>
</protein>
<dbReference type="Gene3D" id="1.10.510.10">
    <property type="entry name" value="Transferase(Phosphotransferase) domain 1"/>
    <property type="match status" value="1"/>
</dbReference>
<dbReference type="InterPro" id="IPR008271">
    <property type="entry name" value="Ser/Thr_kinase_AS"/>
</dbReference>
<evidence type="ECO:0000313" key="2">
    <source>
        <dbReference type="EMBL" id="UYV69681.1"/>
    </source>
</evidence>
<proteinExistence type="predicted"/>
<organism evidence="2 3">
    <name type="scientific">Cordylochernes scorpioides</name>
    <dbReference type="NCBI Taxonomy" id="51811"/>
    <lineage>
        <taxon>Eukaryota</taxon>
        <taxon>Metazoa</taxon>
        <taxon>Ecdysozoa</taxon>
        <taxon>Arthropoda</taxon>
        <taxon>Chelicerata</taxon>
        <taxon>Arachnida</taxon>
        <taxon>Pseudoscorpiones</taxon>
        <taxon>Cheliferoidea</taxon>
        <taxon>Chernetidae</taxon>
        <taxon>Cordylochernes</taxon>
    </lineage>
</organism>
<dbReference type="InterPro" id="IPR000719">
    <property type="entry name" value="Prot_kinase_dom"/>
</dbReference>
<dbReference type="PROSITE" id="PS50011">
    <property type="entry name" value="PROTEIN_KINASE_DOM"/>
    <property type="match status" value="1"/>
</dbReference>
<gene>
    <name evidence="2" type="ORF">LAZ67_7000204</name>
</gene>
<evidence type="ECO:0000259" key="1">
    <source>
        <dbReference type="PROSITE" id="PS50011"/>
    </source>
</evidence>
<name>A0ABY6KLE2_9ARAC</name>
<dbReference type="SUPFAM" id="SSF56112">
    <property type="entry name" value="Protein kinase-like (PK-like)"/>
    <property type="match status" value="1"/>
</dbReference>
<dbReference type="PANTHER" id="PTHR44167:SF30">
    <property type="entry name" value="PHOSPHORYLASE KINASE"/>
    <property type="match status" value="1"/>
</dbReference>
<dbReference type="Pfam" id="PF00069">
    <property type="entry name" value="Pkinase"/>
    <property type="match status" value="1"/>
</dbReference>
<evidence type="ECO:0000313" key="3">
    <source>
        <dbReference type="Proteomes" id="UP001235939"/>
    </source>
</evidence>